<dbReference type="Pfam" id="PF13649">
    <property type="entry name" value="Methyltransf_25"/>
    <property type="match status" value="1"/>
</dbReference>
<sequence length="239" mass="25726">MISRNVARQWMETWDAQQQIYAVRREHRFAVVSKAVKAATGHSDTPIIIDIGAGPGSLAEHIARDMPDARVIAIEADPFLIELGRAAFGKRIEFVETTAGADGWLDAVGVDRIDAAVSSTALHYFAVNDLARLYHDLHKAVSPGGLVVNADHFPLNPLVGELLGNSGDGGTAWQQWWNAARACDDLTTALALREHVVLPDGGDNDLSADAHMLLLSDAGFTATDVIWRDGVSTIVAARK</sequence>
<keyword evidence="3" id="KW-1185">Reference proteome</keyword>
<comment type="caution">
    <text evidence="2">The sequence shown here is derived from an EMBL/GenBank/DDBJ whole genome shotgun (WGS) entry which is preliminary data.</text>
</comment>
<organism evidence="2 3">
    <name type="scientific">Hoyosella rhizosphaerae</name>
    <dbReference type="NCBI Taxonomy" id="1755582"/>
    <lineage>
        <taxon>Bacteria</taxon>
        <taxon>Bacillati</taxon>
        <taxon>Actinomycetota</taxon>
        <taxon>Actinomycetes</taxon>
        <taxon>Mycobacteriales</taxon>
        <taxon>Hoyosellaceae</taxon>
        <taxon>Hoyosella</taxon>
    </lineage>
</organism>
<dbReference type="AlphaFoldDB" id="A0A916U175"/>
<proteinExistence type="predicted"/>
<dbReference type="InterPro" id="IPR041698">
    <property type="entry name" value="Methyltransf_25"/>
</dbReference>
<dbReference type="EMBL" id="BMJH01000001">
    <property type="protein sequence ID" value="GGC55308.1"/>
    <property type="molecule type" value="Genomic_DNA"/>
</dbReference>
<accession>A0A916U175</accession>
<keyword evidence="2" id="KW-0489">Methyltransferase</keyword>
<evidence type="ECO:0000313" key="3">
    <source>
        <dbReference type="Proteomes" id="UP000641514"/>
    </source>
</evidence>
<dbReference type="GO" id="GO:0008168">
    <property type="term" value="F:methyltransferase activity"/>
    <property type="evidence" value="ECO:0007669"/>
    <property type="project" value="UniProtKB-KW"/>
</dbReference>
<name>A0A916U175_9ACTN</name>
<protein>
    <submittedName>
        <fullName evidence="2">SAM-dependent methyltransferase</fullName>
    </submittedName>
</protein>
<reference evidence="2" key="2">
    <citation type="submission" date="2020-09" db="EMBL/GenBank/DDBJ databases">
        <authorList>
            <person name="Sun Q."/>
            <person name="Zhou Y."/>
        </authorList>
    </citation>
    <scope>NUCLEOTIDE SEQUENCE</scope>
    <source>
        <strain evidence="2">CGMCC 1.15478</strain>
    </source>
</reference>
<gene>
    <name evidence="2" type="ORF">GCM10011410_04610</name>
</gene>
<dbReference type="Gene3D" id="3.40.50.150">
    <property type="entry name" value="Vaccinia Virus protein VP39"/>
    <property type="match status" value="1"/>
</dbReference>
<dbReference type="CDD" id="cd02440">
    <property type="entry name" value="AdoMet_MTases"/>
    <property type="match status" value="1"/>
</dbReference>
<dbReference type="GO" id="GO:0032259">
    <property type="term" value="P:methylation"/>
    <property type="evidence" value="ECO:0007669"/>
    <property type="project" value="UniProtKB-KW"/>
</dbReference>
<reference evidence="2" key="1">
    <citation type="journal article" date="2014" name="Int. J. Syst. Evol. Microbiol.">
        <title>Complete genome sequence of Corynebacterium casei LMG S-19264T (=DSM 44701T), isolated from a smear-ripened cheese.</title>
        <authorList>
            <consortium name="US DOE Joint Genome Institute (JGI-PGF)"/>
            <person name="Walter F."/>
            <person name="Albersmeier A."/>
            <person name="Kalinowski J."/>
            <person name="Ruckert C."/>
        </authorList>
    </citation>
    <scope>NUCLEOTIDE SEQUENCE</scope>
    <source>
        <strain evidence="2">CGMCC 1.15478</strain>
    </source>
</reference>
<dbReference type="RefSeq" id="WP_188670259.1">
    <property type="nucleotide sequence ID" value="NZ_BMJH01000001.1"/>
</dbReference>
<dbReference type="InterPro" id="IPR029063">
    <property type="entry name" value="SAM-dependent_MTases_sf"/>
</dbReference>
<evidence type="ECO:0000259" key="1">
    <source>
        <dbReference type="Pfam" id="PF13649"/>
    </source>
</evidence>
<feature type="domain" description="Methyltransferase" evidence="1">
    <location>
        <begin position="48"/>
        <end position="145"/>
    </location>
</feature>
<evidence type="ECO:0000313" key="2">
    <source>
        <dbReference type="EMBL" id="GGC55308.1"/>
    </source>
</evidence>
<keyword evidence="2" id="KW-0808">Transferase</keyword>
<dbReference type="SUPFAM" id="SSF53335">
    <property type="entry name" value="S-adenosyl-L-methionine-dependent methyltransferases"/>
    <property type="match status" value="1"/>
</dbReference>
<dbReference type="Proteomes" id="UP000641514">
    <property type="component" value="Unassembled WGS sequence"/>
</dbReference>